<dbReference type="AlphaFoldDB" id="A0A5A7QNY7"/>
<keyword evidence="2 7" id="KW-0812">Transmembrane</keyword>
<feature type="transmembrane region" description="Helical" evidence="7">
    <location>
        <begin position="63"/>
        <end position="81"/>
    </location>
</feature>
<evidence type="ECO:0000256" key="6">
    <source>
        <dbReference type="ARBA" id="ARBA00049011"/>
    </source>
</evidence>
<evidence type="ECO:0000256" key="1">
    <source>
        <dbReference type="ARBA" id="ARBA00004141"/>
    </source>
</evidence>
<dbReference type="PANTHER" id="PTHR24064">
    <property type="entry name" value="SOLUTE CARRIER FAMILY 22 MEMBER"/>
    <property type="match status" value="1"/>
</dbReference>
<dbReference type="OrthoDB" id="5296287at2759"/>
<keyword evidence="4 7" id="KW-0472">Membrane</keyword>
<comment type="subcellular location">
    <subcellularLocation>
        <location evidence="1">Membrane</location>
        <topology evidence="1">Multi-pass membrane protein</topology>
    </subcellularLocation>
</comment>
<dbReference type="EMBL" id="BKCP01007737">
    <property type="protein sequence ID" value="GER47073.1"/>
    <property type="molecule type" value="Genomic_DNA"/>
</dbReference>
<organism evidence="8 9">
    <name type="scientific">Striga asiatica</name>
    <name type="common">Asiatic witchweed</name>
    <name type="synonym">Buchnera asiatica</name>
    <dbReference type="NCBI Taxonomy" id="4170"/>
    <lineage>
        <taxon>Eukaryota</taxon>
        <taxon>Viridiplantae</taxon>
        <taxon>Streptophyta</taxon>
        <taxon>Embryophyta</taxon>
        <taxon>Tracheophyta</taxon>
        <taxon>Spermatophyta</taxon>
        <taxon>Magnoliopsida</taxon>
        <taxon>eudicotyledons</taxon>
        <taxon>Gunneridae</taxon>
        <taxon>Pentapetalae</taxon>
        <taxon>asterids</taxon>
        <taxon>lamiids</taxon>
        <taxon>Lamiales</taxon>
        <taxon>Orobanchaceae</taxon>
        <taxon>Buchnereae</taxon>
        <taxon>Striga</taxon>
    </lineage>
</organism>
<comment type="catalytic activity">
    <reaction evidence="6">
        <text>phosphate(in) + H(+)(in) = phosphate(out) + H(+)(out)</text>
        <dbReference type="Rhea" id="RHEA:29939"/>
        <dbReference type="ChEBI" id="CHEBI:15378"/>
        <dbReference type="ChEBI" id="CHEBI:43474"/>
    </reaction>
    <physiologicalReaction direction="right-to-left" evidence="6">
        <dbReference type="Rhea" id="RHEA:29941"/>
    </physiologicalReaction>
</comment>
<proteinExistence type="inferred from homology"/>
<keyword evidence="9" id="KW-1185">Reference proteome</keyword>
<dbReference type="Proteomes" id="UP000325081">
    <property type="component" value="Unassembled WGS sequence"/>
</dbReference>
<evidence type="ECO:0000256" key="4">
    <source>
        <dbReference type="ARBA" id="ARBA00023136"/>
    </source>
</evidence>
<dbReference type="GO" id="GO:0016020">
    <property type="term" value="C:membrane"/>
    <property type="evidence" value="ECO:0007669"/>
    <property type="project" value="UniProtKB-SubCell"/>
</dbReference>
<evidence type="ECO:0000256" key="5">
    <source>
        <dbReference type="ARBA" id="ARBA00044504"/>
    </source>
</evidence>
<name>A0A5A7QNY7_STRAF</name>
<keyword evidence="3 7" id="KW-1133">Transmembrane helix</keyword>
<sequence>MCRLPEGSWSWNSPVHSSTVSQWALQCASPIVHGLPALSFFLSCLINCPAPSMLADSSLGQKNMLALSCLIMSVFGCLTVFSVNVWIYAGLLFVSGLGRAVIVSCSFVLGSKLIGQKWRGKVGIFGFVCYDLNFLLPAFGLFAKESLMESNVHLYLCPPYVVYSIIVYFSAHESLRWLYIKGKKWVFTVE</sequence>
<feature type="transmembrane region" description="Helical" evidence="7">
    <location>
        <begin position="152"/>
        <end position="171"/>
    </location>
</feature>
<reference evidence="9" key="1">
    <citation type="journal article" date="2019" name="Curr. Biol.">
        <title>Genome Sequence of Striga asiatica Provides Insight into the Evolution of Plant Parasitism.</title>
        <authorList>
            <person name="Yoshida S."/>
            <person name="Kim S."/>
            <person name="Wafula E.K."/>
            <person name="Tanskanen J."/>
            <person name="Kim Y.M."/>
            <person name="Honaas L."/>
            <person name="Yang Z."/>
            <person name="Spallek T."/>
            <person name="Conn C.E."/>
            <person name="Ichihashi Y."/>
            <person name="Cheong K."/>
            <person name="Cui S."/>
            <person name="Der J.P."/>
            <person name="Gundlach H."/>
            <person name="Jiao Y."/>
            <person name="Hori C."/>
            <person name="Ishida J.K."/>
            <person name="Kasahara H."/>
            <person name="Kiba T."/>
            <person name="Kim M.S."/>
            <person name="Koo N."/>
            <person name="Laohavisit A."/>
            <person name="Lee Y.H."/>
            <person name="Lumba S."/>
            <person name="McCourt P."/>
            <person name="Mortimer J.C."/>
            <person name="Mutuku J.M."/>
            <person name="Nomura T."/>
            <person name="Sasaki-Sekimoto Y."/>
            <person name="Seto Y."/>
            <person name="Wang Y."/>
            <person name="Wakatake T."/>
            <person name="Sakakibara H."/>
            <person name="Demura T."/>
            <person name="Yamaguchi S."/>
            <person name="Yoneyama K."/>
            <person name="Manabe R.I."/>
            <person name="Nelson D.C."/>
            <person name="Schulman A.H."/>
            <person name="Timko M.P."/>
            <person name="dePamphilis C.W."/>
            <person name="Choi D."/>
            <person name="Shirasu K."/>
        </authorList>
    </citation>
    <scope>NUCLEOTIDE SEQUENCE [LARGE SCALE GENOMIC DNA]</scope>
    <source>
        <strain evidence="9">cv. UVA1</strain>
    </source>
</reference>
<gene>
    <name evidence="8" type="ORF">STAS_24142</name>
</gene>
<dbReference type="InterPro" id="IPR036259">
    <property type="entry name" value="MFS_trans_sf"/>
</dbReference>
<comment type="similarity">
    <text evidence="5">Belongs to the major facilitator superfamily. Phosphate:H(+) symporter (TC 2.A.1.9) family.</text>
</comment>
<dbReference type="SUPFAM" id="SSF103473">
    <property type="entry name" value="MFS general substrate transporter"/>
    <property type="match status" value="1"/>
</dbReference>
<feature type="transmembrane region" description="Helical" evidence="7">
    <location>
        <begin position="122"/>
        <end position="140"/>
    </location>
</feature>
<evidence type="ECO:0000256" key="3">
    <source>
        <dbReference type="ARBA" id="ARBA00022989"/>
    </source>
</evidence>
<evidence type="ECO:0000313" key="8">
    <source>
        <dbReference type="EMBL" id="GER47073.1"/>
    </source>
</evidence>
<protein>
    <submittedName>
        <fullName evidence="8">Organic cation transporter-related family protein</fullName>
    </submittedName>
</protein>
<evidence type="ECO:0000256" key="7">
    <source>
        <dbReference type="SAM" id="Phobius"/>
    </source>
</evidence>
<feature type="transmembrane region" description="Helical" evidence="7">
    <location>
        <begin position="87"/>
        <end position="110"/>
    </location>
</feature>
<evidence type="ECO:0000256" key="2">
    <source>
        <dbReference type="ARBA" id="ARBA00022692"/>
    </source>
</evidence>
<accession>A0A5A7QNY7</accession>
<comment type="caution">
    <text evidence="8">The sequence shown here is derived from an EMBL/GenBank/DDBJ whole genome shotgun (WGS) entry which is preliminary data.</text>
</comment>
<dbReference type="Gene3D" id="1.20.1250.20">
    <property type="entry name" value="MFS general substrate transporter like domains"/>
    <property type="match status" value="1"/>
</dbReference>
<evidence type="ECO:0000313" key="9">
    <source>
        <dbReference type="Proteomes" id="UP000325081"/>
    </source>
</evidence>